<gene>
    <name evidence="11" type="ORF">D7B24_006249</name>
</gene>
<evidence type="ECO:0000256" key="5">
    <source>
        <dbReference type="PROSITE-ProRule" id="PRU00552"/>
    </source>
</evidence>
<dbReference type="EMBL" id="RBVV01000043">
    <property type="protein sequence ID" value="RNJ57215.1"/>
    <property type="molecule type" value="Genomic_DNA"/>
</dbReference>
<evidence type="ECO:0000256" key="7">
    <source>
        <dbReference type="SAM" id="MobiDB-lite"/>
    </source>
</evidence>
<keyword evidence="3" id="KW-0347">Helicase</keyword>
<feature type="compositionally biased region" description="Basic and acidic residues" evidence="7">
    <location>
        <begin position="683"/>
        <end position="734"/>
    </location>
</feature>
<dbReference type="PROSITE" id="PS00039">
    <property type="entry name" value="DEAD_ATP_HELICASE"/>
    <property type="match status" value="1"/>
</dbReference>
<dbReference type="PROSITE" id="PS51194">
    <property type="entry name" value="HELICASE_CTER"/>
    <property type="match status" value="1"/>
</dbReference>
<name>A0A3M9YAR2_9PEZI</name>
<dbReference type="InterPro" id="IPR019236">
    <property type="entry name" value="APP1_cat"/>
</dbReference>
<feature type="compositionally biased region" description="Acidic residues" evidence="7">
    <location>
        <begin position="213"/>
        <end position="226"/>
    </location>
</feature>
<evidence type="ECO:0008006" key="13">
    <source>
        <dbReference type="Google" id="ProtNLM"/>
    </source>
</evidence>
<feature type="region of interest" description="Disordered" evidence="7">
    <location>
        <begin position="1"/>
        <end position="86"/>
    </location>
</feature>
<feature type="compositionally biased region" description="Basic and acidic residues" evidence="7">
    <location>
        <begin position="1105"/>
        <end position="1115"/>
    </location>
</feature>
<accession>A0A3M9YAR2</accession>
<keyword evidence="6" id="KW-0175">Coiled coil</keyword>
<comment type="caution">
    <text evidence="11">The sequence shown here is derived from an EMBL/GenBank/DDBJ whole genome shotgun (WGS) entry which is preliminary data.</text>
</comment>
<evidence type="ECO:0000256" key="4">
    <source>
        <dbReference type="ARBA" id="ARBA00022840"/>
    </source>
</evidence>
<feature type="region of interest" description="Disordered" evidence="7">
    <location>
        <begin position="1105"/>
        <end position="1161"/>
    </location>
</feature>
<evidence type="ECO:0000256" key="2">
    <source>
        <dbReference type="ARBA" id="ARBA00022801"/>
    </source>
</evidence>
<evidence type="ECO:0000259" key="9">
    <source>
        <dbReference type="PROSITE" id="PS51194"/>
    </source>
</evidence>
<dbReference type="GO" id="GO:0003676">
    <property type="term" value="F:nucleic acid binding"/>
    <property type="evidence" value="ECO:0007669"/>
    <property type="project" value="InterPro"/>
</dbReference>
<dbReference type="InterPro" id="IPR011545">
    <property type="entry name" value="DEAD/DEAH_box_helicase_dom"/>
</dbReference>
<feature type="region of interest" description="Disordered" evidence="7">
    <location>
        <begin position="1414"/>
        <end position="1666"/>
    </location>
</feature>
<dbReference type="GO" id="GO:0005524">
    <property type="term" value="F:ATP binding"/>
    <property type="evidence" value="ECO:0007669"/>
    <property type="project" value="UniProtKB-KW"/>
</dbReference>
<dbReference type="PANTHER" id="PTHR28208">
    <property type="entry name" value="PHOSPHATIDATE PHOSPHATASE APP1"/>
    <property type="match status" value="1"/>
</dbReference>
<keyword evidence="12" id="KW-1185">Reference proteome</keyword>
<feature type="compositionally biased region" description="Low complexity" evidence="7">
    <location>
        <begin position="1558"/>
        <end position="1569"/>
    </location>
</feature>
<protein>
    <recommendedName>
        <fullName evidence="13">ATP-dependent RNA helicase</fullName>
    </recommendedName>
</protein>
<feature type="compositionally biased region" description="Acidic residues" evidence="7">
    <location>
        <begin position="142"/>
        <end position="166"/>
    </location>
</feature>
<reference evidence="11 12" key="1">
    <citation type="submission" date="2018-10" db="EMBL/GenBank/DDBJ databases">
        <title>Genome sequence of Verticillium nonalfalfae VnAa140.</title>
        <authorList>
            <person name="Stajich J.E."/>
            <person name="Kasson M.T."/>
        </authorList>
    </citation>
    <scope>NUCLEOTIDE SEQUENCE [LARGE SCALE GENOMIC DNA]</scope>
    <source>
        <strain evidence="11 12">VnAa140</strain>
    </source>
</reference>
<feature type="compositionally biased region" description="Polar residues" evidence="7">
    <location>
        <begin position="1467"/>
        <end position="1494"/>
    </location>
</feature>
<feature type="region of interest" description="Disordered" evidence="7">
    <location>
        <begin position="133"/>
        <end position="247"/>
    </location>
</feature>
<dbReference type="PANTHER" id="PTHR28208:SF3">
    <property type="entry name" value="PHOSPHATIDATE PHOSPHATASE APP1"/>
    <property type="match status" value="1"/>
</dbReference>
<feature type="region of interest" description="Disordered" evidence="7">
    <location>
        <begin position="862"/>
        <end position="905"/>
    </location>
</feature>
<dbReference type="Pfam" id="PF00271">
    <property type="entry name" value="Helicase_C"/>
    <property type="match status" value="1"/>
</dbReference>
<dbReference type="Pfam" id="PF09949">
    <property type="entry name" value="APP1_cat"/>
    <property type="match status" value="1"/>
</dbReference>
<dbReference type="Proteomes" id="UP000267145">
    <property type="component" value="Unassembled WGS sequence"/>
</dbReference>
<feature type="compositionally biased region" description="Basic residues" evidence="7">
    <location>
        <begin position="36"/>
        <end position="55"/>
    </location>
</feature>
<keyword evidence="4" id="KW-0067">ATP-binding</keyword>
<feature type="compositionally biased region" description="Basic and acidic residues" evidence="7">
    <location>
        <begin position="19"/>
        <end position="31"/>
    </location>
</feature>
<dbReference type="InterPro" id="IPR014001">
    <property type="entry name" value="Helicase_ATP-bd"/>
</dbReference>
<dbReference type="SMART" id="SM00490">
    <property type="entry name" value="HELICc"/>
    <property type="match status" value="1"/>
</dbReference>
<keyword evidence="1" id="KW-0547">Nucleotide-binding</keyword>
<dbReference type="GO" id="GO:0008195">
    <property type="term" value="F:phosphatidate phosphatase activity"/>
    <property type="evidence" value="ECO:0007669"/>
    <property type="project" value="InterPro"/>
</dbReference>
<evidence type="ECO:0000256" key="3">
    <source>
        <dbReference type="ARBA" id="ARBA00022806"/>
    </source>
</evidence>
<dbReference type="PROSITE" id="PS51195">
    <property type="entry name" value="Q_MOTIF"/>
    <property type="match status" value="1"/>
</dbReference>
<evidence type="ECO:0000256" key="6">
    <source>
        <dbReference type="SAM" id="Coils"/>
    </source>
</evidence>
<feature type="domain" description="Helicase ATP-binding" evidence="8">
    <location>
        <begin position="281"/>
        <end position="455"/>
    </location>
</feature>
<feature type="compositionally biased region" description="Acidic residues" evidence="7">
    <location>
        <begin position="77"/>
        <end position="86"/>
    </location>
</feature>
<dbReference type="InterPro" id="IPR014014">
    <property type="entry name" value="RNA_helicase_DEAD_Q_motif"/>
</dbReference>
<feature type="coiled-coil region" evidence="6">
    <location>
        <begin position="631"/>
        <end position="671"/>
    </location>
</feature>
<sequence length="1751" mass="194117">MAPAQKRKTVDDDFVLTLSDHEGEISDEEKAPVAPPKKKAKTTTKVKGKSKKGKKGKESTPEEEEDEAREGIWGQNDSDDGAMDPDFEYIQDGAQEFGEADFEGWGFEGAKRSMKPKKIGLDLDDIIRRRLEKKKETNGEAAEAEAPAEDANDMELDLEDDEDGVLADDAFGMGADSEDEGSEAEDEDEDGAEDGDDAASDNDSIATPVDHPDDVESDLSDDEDPEEKAKRDAFFAPEEVAKPGKKAAANSFQGMSLSRPILRGLAGVSFTKPTPIQQKTIPIALMGKDLVGGAVTGSGKTAAFVVPILERLLYRPKKVPTSRVVILTPTRELAIQCHSVATKLAAYTDIKFTLAVGGLSLKMQEAELRLRPDVIIATPGRFIDHMRNSASFAVDAVEILVLDEADRMLEDGFADELNEILTSMPKSRQTMLFSATMTSSVDRLIRVGMNTPARVMVDSQKKTVTTLTQEFIRLRPGRESKRMGYLLFICKTLYTERVIIFFRQKKDAHRARIIFGLLGLSCAELHGSMNQTQRIQSVEDFRDGKVSYLLATDLASRGLDIKGIDTVINYEAPQKLEIYVHRVGRTARAGRAGVAVTLAAEPDRKVVKAAVKAGKAQGAKILSRVIEAGEADKWQDKVDEMEEEIEEINEEEKEERQLAQVEMQVRKGENLINHEDEIKSRPRRTWFESEKDKKSAKEAGRAELNGDKNEKKKGGGKMSNKDKKKAESRAERSEAPTWKKGKAERAGKGAVLDVKKPRMPKKIKAAAGKKTKARVGKRRRWRFAVPRSTTPHPHHRLSLLRYLFPQSLRERYRERLLGFHLDTLPYYKHRLQSRIYQYILKRQRKPGVAAAVRTVIRRGRGLLLGPNPGSTGTRPARYARTRSQQHNKSKRKMPTLPGFGGGPGAYGSDPATAVGGGRRRKLAAMANNMYRAGATAVNEIREGYAHIPRAGELTQDDGLGKTTIPGSFPDVAITVQGNDQMVIFPSYAKRHIKGEWAQLPEQQQQQPNSQQGTKDEDWWRQQWERDQDERAIVDVDVRGWIYSPHRGQVTRRNRVLIGLARQLSGIPAPKSDVKPSSGETGFLAMHESHEERREQERIAQKAAEIEKKGQEEKRVAYHGGYSEPARGDDGELIGDYNSRSRSRSPNPTLGSAPGSPQSVARQYTTSNELTDAELAVANANLMARIAPFMTTPLVEQPITIFFYNDEHSASRTVETNEAGHFMVRAALEFVPTHVRVLANENLSATQEIKIIEPKGVSLISDIDDTVKRSNISGGAKEIFRNTFIRELRDLTVEGVKEWYGKMHHMGVSIHYCSNSPWQLFPVLASFFMIAGLPPGSLHLKQYSGMLQGIFEPVAERKRSTLCRLLKDFPERKFMLVGDSGEADLEVYTELVVSHPDRILAVFIRDVTTPEQTGFFDSSFGRGNISRRATADDEPHQRPALPPRGETSKTTGPTMGDLIDFSDEPESTAANNTAKVSQLQADRQPRHSASTTDLLTRQAPPRPVKPASLRSSPSDEKAQTLGADLRLQNSKGIPTPPLPRKKVPGDRPTAHPLSQTHNLSQQTLGSTSSLPNNARLPASTRTSDSSIRSGRTAPPPPPPPRRRDTPSSIRSTSPRSVAPGRQRPAADEDVDFDPLPSSSFVPPPVGPRRTNTQSTSGTPSGSPPLGATAVNKKVELWNRRLQRAHETLTAHGVRLYTWRRGDDVVAEAVGLVEQATRGSGGGEKDARTEGRRFEEKLKREKDREERYHQNQY</sequence>
<feature type="short sequence motif" description="Q motif" evidence="5">
    <location>
        <begin position="250"/>
        <end position="278"/>
    </location>
</feature>
<evidence type="ECO:0000313" key="11">
    <source>
        <dbReference type="EMBL" id="RNJ57215.1"/>
    </source>
</evidence>
<dbReference type="InterPro" id="IPR001650">
    <property type="entry name" value="Helicase_C-like"/>
</dbReference>
<dbReference type="GeneID" id="39609938"/>
<feature type="domain" description="DEAD-box RNA helicase Q" evidence="10">
    <location>
        <begin position="250"/>
        <end position="278"/>
    </location>
</feature>
<feature type="domain" description="Helicase C-terminal" evidence="9">
    <location>
        <begin position="466"/>
        <end position="664"/>
    </location>
</feature>
<dbReference type="SMART" id="SM00487">
    <property type="entry name" value="DEXDc"/>
    <property type="match status" value="1"/>
</dbReference>
<dbReference type="RefSeq" id="XP_028495373.1">
    <property type="nucleotide sequence ID" value="XM_028640386.1"/>
</dbReference>
<keyword evidence="2" id="KW-0378">Hydrolase</keyword>
<dbReference type="InterPro" id="IPR027417">
    <property type="entry name" value="P-loop_NTPase"/>
</dbReference>
<dbReference type="GO" id="GO:0003724">
    <property type="term" value="F:RNA helicase activity"/>
    <property type="evidence" value="ECO:0007669"/>
    <property type="project" value="InterPro"/>
</dbReference>
<dbReference type="PROSITE" id="PS51192">
    <property type="entry name" value="HELICASE_ATP_BIND_1"/>
    <property type="match status" value="1"/>
</dbReference>
<dbReference type="CDD" id="cd17947">
    <property type="entry name" value="DEADc_DDX27"/>
    <property type="match status" value="1"/>
</dbReference>
<dbReference type="Gene3D" id="3.40.50.300">
    <property type="entry name" value="P-loop containing nucleotide triphosphate hydrolases"/>
    <property type="match status" value="2"/>
</dbReference>
<feature type="compositionally biased region" description="Acidic residues" evidence="7">
    <location>
        <begin position="176"/>
        <end position="200"/>
    </location>
</feature>
<dbReference type="STRING" id="1051616.A0A3M9YAR2"/>
<feature type="compositionally biased region" description="Basic and acidic residues" evidence="7">
    <location>
        <begin position="1721"/>
        <end position="1751"/>
    </location>
</feature>
<evidence type="ECO:0000259" key="8">
    <source>
        <dbReference type="PROSITE" id="PS51192"/>
    </source>
</evidence>
<dbReference type="GO" id="GO:0030479">
    <property type="term" value="C:actin cortical patch"/>
    <property type="evidence" value="ECO:0007669"/>
    <property type="project" value="TreeGrafter"/>
</dbReference>
<feature type="compositionally biased region" description="Low complexity" evidence="7">
    <location>
        <begin position="1651"/>
        <end position="1665"/>
    </location>
</feature>
<dbReference type="InterPro" id="IPR000629">
    <property type="entry name" value="RNA-helicase_DEAD-box_CS"/>
</dbReference>
<feature type="compositionally biased region" description="Polar residues" evidence="7">
    <location>
        <begin position="1145"/>
        <end position="1161"/>
    </location>
</feature>
<dbReference type="CDD" id="cd18787">
    <property type="entry name" value="SF2_C_DEAD"/>
    <property type="match status" value="1"/>
</dbReference>
<evidence type="ECO:0000256" key="1">
    <source>
        <dbReference type="ARBA" id="ARBA00022741"/>
    </source>
</evidence>
<feature type="compositionally biased region" description="Low complexity" evidence="7">
    <location>
        <begin position="1605"/>
        <end position="1615"/>
    </location>
</feature>
<feature type="compositionally biased region" description="Basic residues" evidence="7">
    <location>
        <begin position="877"/>
        <end position="893"/>
    </location>
</feature>
<evidence type="ECO:0000259" key="10">
    <source>
        <dbReference type="PROSITE" id="PS51195"/>
    </source>
</evidence>
<organism evidence="11 12">
    <name type="scientific">Verticillium nonalfalfae</name>
    <dbReference type="NCBI Taxonomy" id="1051616"/>
    <lineage>
        <taxon>Eukaryota</taxon>
        <taxon>Fungi</taxon>
        <taxon>Dikarya</taxon>
        <taxon>Ascomycota</taxon>
        <taxon>Pezizomycotina</taxon>
        <taxon>Sordariomycetes</taxon>
        <taxon>Hypocreomycetidae</taxon>
        <taxon>Glomerellales</taxon>
        <taxon>Plectosphaerellaceae</taxon>
        <taxon>Verticillium</taxon>
    </lineage>
</organism>
<feature type="region of interest" description="Disordered" evidence="7">
    <location>
        <begin position="683"/>
        <end position="750"/>
    </location>
</feature>
<dbReference type="Pfam" id="PF00270">
    <property type="entry name" value="DEAD"/>
    <property type="match status" value="1"/>
</dbReference>
<evidence type="ECO:0000313" key="12">
    <source>
        <dbReference type="Proteomes" id="UP000267145"/>
    </source>
</evidence>
<dbReference type="InterPro" id="IPR052935">
    <property type="entry name" value="Mg2+_PAP"/>
</dbReference>
<dbReference type="SUPFAM" id="SSF52540">
    <property type="entry name" value="P-loop containing nucleoside triphosphate hydrolases"/>
    <property type="match status" value="2"/>
</dbReference>
<proteinExistence type="predicted"/>
<feature type="region of interest" description="Disordered" evidence="7">
    <location>
        <begin position="1714"/>
        <end position="1751"/>
    </location>
</feature>